<dbReference type="AlphaFoldDB" id="A0A845GI74"/>
<dbReference type="PANTHER" id="PTHR36932:SF1">
    <property type="entry name" value="CAPSULAR POLYSACCHARIDE BIOSYNTHESIS PROTEIN"/>
    <property type="match status" value="1"/>
</dbReference>
<proteinExistence type="predicted"/>
<feature type="domain" description="AMP-dependent synthetase/ligase" evidence="1">
    <location>
        <begin position="204"/>
        <end position="327"/>
    </location>
</feature>
<dbReference type="EMBL" id="WWCX01000002">
    <property type="protein sequence ID" value="MYM93016.1"/>
    <property type="molecule type" value="Genomic_DNA"/>
</dbReference>
<dbReference type="RefSeq" id="WP_161082364.1">
    <property type="nucleotide sequence ID" value="NZ_WWCX01000002.1"/>
</dbReference>
<dbReference type="Pfam" id="PF00501">
    <property type="entry name" value="AMP-binding"/>
    <property type="match status" value="1"/>
</dbReference>
<dbReference type="Proteomes" id="UP000447355">
    <property type="component" value="Unassembled WGS sequence"/>
</dbReference>
<sequence>MSESTPLPEQEVRFPTLTPEGRRMLDFLYEHPAAPFYRNQSGNKLLAHEVEQVRQFEAGIAQATVGWSAGGKPEWLDGFIRTTFDTVPYYRQLGSPPRTFENLPTQSRADFAADITPFVPDTADIGRMINFRTTGTTGHPLLIASHPVVAARYLAFHKRALKRFGVELRHGSGQVGVVLLGHQQRCFTYVSVTPTMGESGLAKINLYPDEWRHPDDRARYLDALSPEVVAGDPISFAALLELPVAMKPRALLSVSMLLLPALRARLEQRFVCPVLDIYSLNEVGPVAVFDADAGGHVLLQPQLYVEILDPEGRPVAPGQRGEITLTGGFNFCLPLVRYRTGDHASLSFHADAPVLVGLSGRSPVRYLASGRWINNIDVTHALKHLPIPHFCVHQRADGVVVLRLAQAMGALGTEARAALELLFGAGNVLLEVLTADDKTVQYTSALDGANA</sequence>
<dbReference type="InterPro" id="IPR042099">
    <property type="entry name" value="ANL_N_sf"/>
</dbReference>
<comment type="caution">
    <text evidence="2">The sequence shown here is derived from an EMBL/GenBank/DDBJ whole genome shotgun (WGS) entry which is preliminary data.</text>
</comment>
<evidence type="ECO:0000313" key="3">
    <source>
        <dbReference type="Proteomes" id="UP000447355"/>
    </source>
</evidence>
<reference evidence="2" key="1">
    <citation type="submission" date="2019-12" db="EMBL/GenBank/DDBJ databases">
        <title>Novel species isolated from a subtropical stream in China.</title>
        <authorList>
            <person name="Lu H."/>
        </authorList>
    </citation>
    <scope>NUCLEOTIDE SEQUENCE [LARGE SCALE GENOMIC DNA]</scope>
    <source>
        <strain evidence="2">FT81W</strain>
    </source>
</reference>
<dbReference type="PANTHER" id="PTHR36932">
    <property type="entry name" value="CAPSULAR POLYSACCHARIDE BIOSYNTHESIS PROTEIN"/>
    <property type="match status" value="1"/>
</dbReference>
<dbReference type="InterPro" id="IPR053158">
    <property type="entry name" value="CapK_Type1_Caps_Biosynth"/>
</dbReference>
<dbReference type="SUPFAM" id="SSF56801">
    <property type="entry name" value="Acetyl-CoA synthetase-like"/>
    <property type="match status" value="1"/>
</dbReference>
<accession>A0A845GI74</accession>
<evidence type="ECO:0000259" key="1">
    <source>
        <dbReference type="Pfam" id="PF00501"/>
    </source>
</evidence>
<protein>
    <submittedName>
        <fullName evidence="2">Capsule biosynthesis protein CapK</fullName>
    </submittedName>
</protein>
<evidence type="ECO:0000313" key="2">
    <source>
        <dbReference type="EMBL" id="MYM93016.1"/>
    </source>
</evidence>
<dbReference type="InterPro" id="IPR000873">
    <property type="entry name" value="AMP-dep_synth/lig_dom"/>
</dbReference>
<gene>
    <name evidence="2" type="ORF">GTP90_03965</name>
</gene>
<dbReference type="Gene3D" id="3.40.50.12780">
    <property type="entry name" value="N-terminal domain of ligase-like"/>
    <property type="match status" value="1"/>
</dbReference>
<name>A0A845GI74_9BURK</name>
<organism evidence="2 3">
    <name type="scientific">Duganella vulcania</name>
    <dbReference type="NCBI Taxonomy" id="2692166"/>
    <lineage>
        <taxon>Bacteria</taxon>
        <taxon>Pseudomonadati</taxon>
        <taxon>Pseudomonadota</taxon>
        <taxon>Betaproteobacteria</taxon>
        <taxon>Burkholderiales</taxon>
        <taxon>Oxalobacteraceae</taxon>
        <taxon>Telluria group</taxon>
        <taxon>Duganella</taxon>
    </lineage>
</organism>